<dbReference type="GeneID" id="103507689"/>
<dbReference type="Pfam" id="PF02391">
    <property type="entry name" value="MoaE"/>
    <property type="match status" value="1"/>
</dbReference>
<gene>
    <name evidence="2" type="primary">LOC103507689</name>
</gene>
<organism evidence="1 2">
    <name type="scientific">Diaphorina citri</name>
    <name type="common">Asian citrus psyllid</name>
    <dbReference type="NCBI Taxonomy" id="121845"/>
    <lineage>
        <taxon>Eukaryota</taxon>
        <taxon>Metazoa</taxon>
        <taxon>Ecdysozoa</taxon>
        <taxon>Arthropoda</taxon>
        <taxon>Hexapoda</taxon>
        <taxon>Insecta</taxon>
        <taxon>Pterygota</taxon>
        <taxon>Neoptera</taxon>
        <taxon>Paraneoptera</taxon>
        <taxon>Hemiptera</taxon>
        <taxon>Sternorrhyncha</taxon>
        <taxon>Psylloidea</taxon>
        <taxon>Psyllidae</taxon>
        <taxon>Diaphorininae</taxon>
        <taxon>Diaphorina</taxon>
    </lineage>
</organism>
<sequence length="74" mass="8403">FDFSLRLGNVPVSEASVVIAISSPHRQTALSAVEHAINKLKEMAPIWKKEEYAPGTHTDAQWKENSECMWRVKH</sequence>
<dbReference type="InterPro" id="IPR003448">
    <property type="entry name" value="Mopterin_biosynth_MoaE"/>
</dbReference>
<proteinExistence type="predicted"/>
<protein>
    <submittedName>
        <fullName evidence="2">Molybdopterin synthase catalytic subunit 2-like</fullName>
    </submittedName>
</protein>
<dbReference type="PaxDb" id="121845-A0A3Q0IVA2"/>
<dbReference type="Proteomes" id="UP000079169">
    <property type="component" value="Unplaced"/>
</dbReference>
<reference evidence="2" key="1">
    <citation type="submission" date="2025-08" db="UniProtKB">
        <authorList>
            <consortium name="RefSeq"/>
        </authorList>
    </citation>
    <scope>IDENTIFICATION</scope>
</reference>
<dbReference type="STRING" id="121845.A0A3Q0IVA2"/>
<name>A0A3Q0IVA2_DIACI</name>
<dbReference type="GO" id="GO:0006777">
    <property type="term" value="P:Mo-molybdopterin cofactor biosynthetic process"/>
    <property type="evidence" value="ECO:0007669"/>
    <property type="project" value="InterPro"/>
</dbReference>
<evidence type="ECO:0000313" key="1">
    <source>
        <dbReference type="Proteomes" id="UP000079169"/>
    </source>
</evidence>
<dbReference type="InterPro" id="IPR036563">
    <property type="entry name" value="MoaE_sf"/>
</dbReference>
<keyword evidence="1" id="KW-1185">Reference proteome</keyword>
<accession>A0A3Q0IVA2</accession>
<dbReference type="AlphaFoldDB" id="A0A3Q0IVA2"/>
<dbReference type="PANTHER" id="PTHR23404">
    <property type="entry name" value="MOLYBDOPTERIN SYNTHASE RELATED"/>
    <property type="match status" value="1"/>
</dbReference>
<dbReference type="SUPFAM" id="SSF54690">
    <property type="entry name" value="Molybdopterin synthase subunit MoaE"/>
    <property type="match status" value="1"/>
</dbReference>
<dbReference type="RefSeq" id="XP_026678290.1">
    <property type="nucleotide sequence ID" value="XM_026822489.1"/>
</dbReference>
<dbReference type="Gene3D" id="3.90.1170.40">
    <property type="entry name" value="Molybdopterin biosynthesis MoaE subunit"/>
    <property type="match status" value="1"/>
</dbReference>
<dbReference type="KEGG" id="dci:103507689"/>
<evidence type="ECO:0000313" key="2">
    <source>
        <dbReference type="RefSeq" id="XP_026678290.1"/>
    </source>
</evidence>
<feature type="non-terminal residue" evidence="2">
    <location>
        <position position="1"/>
    </location>
</feature>